<reference evidence="3" key="1">
    <citation type="journal article" date="2019" name="bioRxiv">
        <title>Genomics, evolutionary history and diagnostics of the Alternaria alternata species group including apple and Asian pear pathotypes.</title>
        <authorList>
            <person name="Armitage A.D."/>
            <person name="Cockerton H.M."/>
            <person name="Sreenivasaprasad S."/>
            <person name="Woodhall J.W."/>
            <person name="Lane C.R."/>
            <person name="Harrison R.J."/>
            <person name="Clarkson J.P."/>
        </authorList>
    </citation>
    <scope>NUCLEOTIDE SEQUENCE [LARGE SCALE GENOMIC DNA]</scope>
    <source>
        <strain evidence="3">FERA 635</strain>
    </source>
</reference>
<sequence length="204" mass="24035">MAELPSETPNYEEQRFEKHESGNPLLNESSIKNAQHLTPEENNTMAINRVPNELIDEFVRDLEYQENWAFYSTCNRLRNSFKKLEFYAGYKKLDNPDLDEETLKNIVNRLEKQKWTFALFLEKGLSTLKKPELLGILSDAAKSMLHDGRMKKHHKSFIMRVPWERKSMPNSPFVNHQYTRKRLLKLERKITVSASVMPPPNKIK</sequence>
<proteinExistence type="predicted"/>
<evidence type="ECO:0000313" key="3">
    <source>
        <dbReference type="Proteomes" id="UP000293195"/>
    </source>
</evidence>
<gene>
    <name evidence="2" type="ORF">AA0119_g13462</name>
</gene>
<dbReference type="EMBL" id="PDXF01000268">
    <property type="protein sequence ID" value="RYN81535.1"/>
    <property type="molecule type" value="Genomic_DNA"/>
</dbReference>
<evidence type="ECO:0008006" key="4">
    <source>
        <dbReference type="Google" id="ProtNLM"/>
    </source>
</evidence>
<protein>
    <recommendedName>
        <fullName evidence="4">F-box domain-containing protein</fullName>
    </recommendedName>
</protein>
<feature type="compositionally biased region" description="Basic and acidic residues" evidence="1">
    <location>
        <begin position="12"/>
        <end position="21"/>
    </location>
</feature>
<organism evidence="2 3">
    <name type="scientific">Alternaria tenuissima</name>
    <dbReference type="NCBI Taxonomy" id="119927"/>
    <lineage>
        <taxon>Eukaryota</taxon>
        <taxon>Fungi</taxon>
        <taxon>Dikarya</taxon>
        <taxon>Ascomycota</taxon>
        <taxon>Pezizomycotina</taxon>
        <taxon>Dothideomycetes</taxon>
        <taxon>Pleosporomycetidae</taxon>
        <taxon>Pleosporales</taxon>
        <taxon>Pleosporineae</taxon>
        <taxon>Pleosporaceae</taxon>
        <taxon>Alternaria</taxon>
        <taxon>Alternaria sect. Alternaria</taxon>
        <taxon>Alternaria alternata complex</taxon>
    </lineage>
</organism>
<evidence type="ECO:0000313" key="2">
    <source>
        <dbReference type="EMBL" id="RYN81535.1"/>
    </source>
</evidence>
<feature type="region of interest" description="Disordered" evidence="1">
    <location>
        <begin position="1"/>
        <end position="25"/>
    </location>
</feature>
<dbReference type="Proteomes" id="UP000293195">
    <property type="component" value="Unassembled WGS sequence"/>
</dbReference>
<accession>A0ABY0FNL8</accession>
<keyword evidence="3" id="KW-1185">Reference proteome</keyword>
<name>A0ABY0FNL8_9PLEO</name>
<evidence type="ECO:0000256" key="1">
    <source>
        <dbReference type="SAM" id="MobiDB-lite"/>
    </source>
</evidence>
<comment type="caution">
    <text evidence="2">The sequence shown here is derived from an EMBL/GenBank/DDBJ whole genome shotgun (WGS) entry which is preliminary data.</text>
</comment>